<sequence length="103" mass="11498">MGGSTTGFRIGDDRAADDHARRCTQPLNEASGQQDTDGGREGGKDTRGDERHRTNEQWPTPPHCVRHRPEGQLPRGKPEQERDGDVAMRRSTHLITYPLIAIN</sequence>
<evidence type="ECO:0000313" key="3">
    <source>
        <dbReference type="Proteomes" id="UP000517916"/>
    </source>
</evidence>
<accession>A0ABR6B809</accession>
<protein>
    <submittedName>
        <fullName evidence="2">Uncharacterized protein</fullName>
    </submittedName>
</protein>
<comment type="caution">
    <text evidence="2">The sequence shown here is derived from an EMBL/GenBank/DDBJ whole genome shotgun (WGS) entry which is preliminary data.</text>
</comment>
<organism evidence="2 3">
    <name type="scientific">Kutzneria viridogrisea</name>
    <dbReference type="NCBI Taxonomy" id="47990"/>
    <lineage>
        <taxon>Bacteria</taxon>
        <taxon>Bacillati</taxon>
        <taxon>Actinomycetota</taxon>
        <taxon>Actinomycetes</taxon>
        <taxon>Pseudonocardiales</taxon>
        <taxon>Pseudonocardiaceae</taxon>
        <taxon>Kutzneria</taxon>
    </lineage>
</organism>
<feature type="compositionally biased region" description="Basic and acidic residues" evidence="1">
    <location>
        <begin position="76"/>
        <end position="88"/>
    </location>
</feature>
<dbReference type="Proteomes" id="UP000517916">
    <property type="component" value="Unassembled WGS sequence"/>
</dbReference>
<feature type="region of interest" description="Disordered" evidence="1">
    <location>
        <begin position="1"/>
        <end position="103"/>
    </location>
</feature>
<feature type="compositionally biased region" description="Polar residues" evidence="1">
    <location>
        <begin position="25"/>
        <end position="36"/>
    </location>
</feature>
<feature type="compositionally biased region" description="Basic and acidic residues" evidence="1">
    <location>
        <begin position="37"/>
        <end position="55"/>
    </location>
</feature>
<dbReference type="EMBL" id="JACJID010000001">
    <property type="protein sequence ID" value="MBA8922882.1"/>
    <property type="molecule type" value="Genomic_DNA"/>
</dbReference>
<feature type="compositionally biased region" description="Basic and acidic residues" evidence="1">
    <location>
        <begin position="10"/>
        <end position="21"/>
    </location>
</feature>
<name>A0ABR6B809_9PSEU</name>
<proteinExistence type="predicted"/>
<gene>
    <name evidence="2" type="ORF">BC739_000079</name>
</gene>
<reference evidence="2 3" key="1">
    <citation type="submission" date="2020-08" db="EMBL/GenBank/DDBJ databases">
        <title>Genomic Encyclopedia of Archaeal and Bacterial Type Strains, Phase II (KMG-II): from individual species to whole genera.</title>
        <authorList>
            <person name="Goeker M."/>
        </authorList>
    </citation>
    <scope>NUCLEOTIDE SEQUENCE [LARGE SCALE GENOMIC DNA]</scope>
    <source>
        <strain evidence="2 3">DSM 43850</strain>
    </source>
</reference>
<keyword evidence="3" id="KW-1185">Reference proteome</keyword>
<evidence type="ECO:0000313" key="2">
    <source>
        <dbReference type="EMBL" id="MBA8922882.1"/>
    </source>
</evidence>
<evidence type="ECO:0000256" key="1">
    <source>
        <dbReference type="SAM" id="MobiDB-lite"/>
    </source>
</evidence>